<accession>A0A328P6R8</accession>
<feature type="transmembrane region" description="Helical" evidence="1">
    <location>
        <begin position="337"/>
        <end position="358"/>
    </location>
</feature>
<evidence type="ECO:0000313" key="2">
    <source>
        <dbReference type="EMBL" id="RAO77300.1"/>
    </source>
</evidence>
<organism evidence="2 3">
    <name type="scientific">Dyella jiangningensis</name>
    <dbReference type="NCBI Taxonomy" id="1379159"/>
    <lineage>
        <taxon>Bacteria</taxon>
        <taxon>Pseudomonadati</taxon>
        <taxon>Pseudomonadota</taxon>
        <taxon>Gammaproteobacteria</taxon>
        <taxon>Lysobacterales</taxon>
        <taxon>Rhodanobacteraceae</taxon>
        <taxon>Dyella</taxon>
    </lineage>
</organism>
<name>A0A328P6R8_9GAMM</name>
<keyword evidence="1" id="KW-1133">Transmembrane helix</keyword>
<dbReference type="AlphaFoldDB" id="A0A328P6R8"/>
<protein>
    <recommendedName>
        <fullName evidence="4">DUF898 domain-containing protein</fullName>
    </recommendedName>
</protein>
<keyword evidence="3" id="KW-1185">Reference proteome</keyword>
<sequence length="408" mass="45544">MLPSLPGGSLKGIQSMHDETMASGVYLPELDVIPARDTREVHRLRFHGHAGDYFRIWIVNVALSLVTLGIYSAWATVRTRRYMYSNTTLGGSPFDYLARPVPILKGRLLTVLIFAIYAFAGRIAPALQAVAVLLVAGFMPWLIVKSMMFRARYSSWRGLRFYFSDDYAGAYKWYLGVYFLMGIPFLLILLVAMMGHPGFGMLLGFAAFTGIYPWIKGHQQAWVVDNHHFGGKSFSFDDAIGNYYGVYVKAAGVALVWFLPCIALFSTAAVLINKGNPQAFNPKMPSPYFILGVYAVMAPAYLGVWTFVHTRMTNLLYNQAQLGQYRFRSTLAYWPMLGLYLTNALAVLFTIGLALPWARIRTARYRAEHLEVIGEGDLSDFVRDAFAHGEIGATATEMDSLLGIDIGL</sequence>
<evidence type="ECO:0000256" key="1">
    <source>
        <dbReference type="SAM" id="Phobius"/>
    </source>
</evidence>
<comment type="caution">
    <text evidence="2">The sequence shown here is derived from an EMBL/GenBank/DDBJ whole genome shotgun (WGS) entry which is preliminary data.</text>
</comment>
<feature type="transmembrane region" description="Helical" evidence="1">
    <location>
        <begin position="250"/>
        <end position="272"/>
    </location>
</feature>
<dbReference type="InterPro" id="IPR010295">
    <property type="entry name" value="DUF898"/>
</dbReference>
<feature type="transmembrane region" description="Helical" evidence="1">
    <location>
        <begin position="173"/>
        <end position="192"/>
    </location>
</feature>
<feature type="transmembrane region" description="Helical" evidence="1">
    <location>
        <begin position="288"/>
        <end position="308"/>
    </location>
</feature>
<reference evidence="2 3" key="1">
    <citation type="journal article" date="2018" name="Genet. Mol. Biol.">
        <title>The genome sequence of Dyella jiangningensis FCAV SCS01 from a lignocellulose-decomposing microbial consortium metagenome reveals potential for biotechnological applications.</title>
        <authorList>
            <person name="Desiderato J.G."/>
            <person name="Alvarenga D.O."/>
            <person name="Constancio M.T.L."/>
            <person name="Alves L.M.C."/>
            <person name="Varani A.M."/>
        </authorList>
    </citation>
    <scope>NUCLEOTIDE SEQUENCE [LARGE SCALE GENOMIC DNA]</scope>
    <source>
        <strain evidence="2 3">FCAV SCS01</strain>
    </source>
</reference>
<dbReference type="OrthoDB" id="9765721at2"/>
<keyword evidence="1" id="KW-0472">Membrane</keyword>
<gene>
    <name evidence="2" type="ORF">CA260_05285</name>
</gene>
<dbReference type="Pfam" id="PF05987">
    <property type="entry name" value="DUF898"/>
    <property type="match status" value="1"/>
</dbReference>
<feature type="transmembrane region" description="Helical" evidence="1">
    <location>
        <begin position="53"/>
        <end position="77"/>
    </location>
</feature>
<dbReference type="Proteomes" id="UP000248926">
    <property type="component" value="Unassembled WGS sequence"/>
</dbReference>
<feature type="transmembrane region" description="Helical" evidence="1">
    <location>
        <begin position="97"/>
        <end position="119"/>
    </location>
</feature>
<dbReference type="EMBL" id="NFZS01000001">
    <property type="protein sequence ID" value="RAO77300.1"/>
    <property type="molecule type" value="Genomic_DNA"/>
</dbReference>
<keyword evidence="1" id="KW-0812">Transmembrane</keyword>
<evidence type="ECO:0008006" key="4">
    <source>
        <dbReference type="Google" id="ProtNLM"/>
    </source>
</evidence>
<evidence type="ECO:0000313" key="3">
    <source>
        <dbReference type="Proteomes" id="UP000248926"/>
    </source>
</evidence>
<feature type="transmembrane region" description="Helical" evidence="1">
    <location>
        <begin position="126"/>
        <end position="144"/>
    </location>
</feature>
<proteinExistence type="predicted"/>